<dbReference type="Pfam" id="PF13646">
    <property type="entry name" value="HEAT_2"/>
    <property type="match status" value="1"/>
</dbReference>
<dbReference type="Pfam" id="PF22646">
    <property type="entry name" value="PPP2R1A-like_HEAT"/>
    <property type="match status" value="1"/>
</dbReference>
<feature type="repeat" description="HEAT" evidence="3">
    <location>
        <begin position="26"/>
        <end position="64"/>
    </location>
</feature>
<dbReference type="GO" id="GO:0019888">
    <property type="term" value="F:protein phosphatase regulator activity"/>
    <property type="evidence" value="ECO:0007669"/>
    <property type="project" value="TreeGrafter"/>
</dbReference>
<dbReference type="Proteomes" id="UP000593567">
    <property type="component" value="Unassembled WGS sequence"/>
</dbReference>
<dbReference type="EMBL" id="VXIV02003139">
    <property type="protein sequence ID" value="KAF6021023.1"/>
    <property type="molecule type" value="Genomic_DNA"/>
</dbReference>
<proteinExistence type="inferred from homology"/>
<feature type="repeat" description="HEAT" evidence="3">
    <location>
        <begin position="104"/>
        <end position="142"/>
    </location>
</feature>
<gene>
    <name evidence="5" type="ORF">EB796_020670</name>
</gene>
<dbReference type="Gene3D" id="1.25.10.10">
    <property type="entry name" value="Leucine-rich Repeat Variant"/>
    <property type="match status" value="1"/>
</dbReference>
<dbReference type="PANTHER" id="PTHR10648:SF4">
    <property type="entry name" value="PROTEIN PHOSPHATASE 2 (FORMERLY 2A), REGULATORY SUBUNIT A, BETA ISOFORM-RELATED"/>
    <property type="match status" value="1"/>
</dbReference>
<evidence type="ECO:0000256" key="3">
    <source>
        <dbReference type="PROSITE-ProRule" id="PRU00103"/>
    </source>
</evidence>
<dbReference type="GO" id="GO:0005634">
    <property type="term" value="C:nucleus"/>
    <property type="evidence" value="ECO:0007669"/>
    <property type="project" value="TreeGrafter"/>
</dbReference>
<keyword evidence="1" id="KW-0677">Repeat</keyword>
<sequence>MLREISQYFSNGLPAEAREQVIMNYVLPCIKELINDTNMHVKSALASVIMGLSPILGKDNTIEHLLPMFLTQLKDEVPEVRLNIISNLDCVNEVIGIKQLSQTLLPAIVELAEDNKWRVRLAIIEYMPLLAGQLGKDFFDEKLNTLCMAWLVDHVYAIREAATSNLKKLVEKFGVEWAQQTIIPKVLQMSRDLNYLHRMTCLFCINTLARDAKRNRLVKLMLSTVVGLASDDVPNVKFNVAKTLMKMGSG</sequence>
<evidence type="ECO:0000259" key="4">
    <source>
        <dbReference type="Pfam" id="PF22646"/>
    </source>
</evidence>
<protein>
    <submittedName>
        <fullName evidence="5">PPP2R1A</fullName>
    </submittedName>
</protein>
<dbReference type="InterPro" id="IPR011989">
    <property type="entry name" value="ARM-like"/>
</dbReference>
<evidence type="ECO:0000256" key="2">
    <source>
        <dbReference type="ARBA" id="ARBA00038332"/>
    </source>
</evidence>
<evidence type="ECO:0000313" key="5">
    <source>
        <dbReference type="EMBL" id="KAF6021023.1"/>
    </source>
</evidence>
<evidence type="ECO:0000256" key="1">
    <source>
        <dbReference type="ARBA" id="ARBA00022737"/>
    </source>
</evidence>
<dbReference type="InterPro" id="IPR021133">
    <property type="entry name" value="HEAT_type_2"/>
</dbReference>
<comment type="similarity">
    <text evidence="2">Belongs to the phosphatase 2A regulatory subunit A family.</text>
</comment>
<dbReference type="InterPro" id="IPR054573">
    <property type="entry name" value="PP2A/SF3B1-like_HEAT"/>
</dbReference>
<dbReference type="GO" id="GO:0000159">
    <property type="term" value="C:protein phosphatase type 2A complex"/>
    <property type="evidence" value="ECO:0007669"/>
    <property type="project" value="TreeGrafter"/>
</dbReference>
<feature type="repeat" description="HEAT" evidence="3">
    <location>
        <begin position="65"/>
        <end position="103"/>
    </location>
</feature>
<name>A0A7J7J4J1_BUGNE</name>
<feature type="domain" description="Phosphatase PP2A regulatory subunit A/Splicing factor 3B subunit 1-like HEAT repeat" evidence="4">
    <location>
        <begin position="19"/>
        <end position="57"/>
    </location>
</feature>
<reference evidence="5" key="1">
    <citation type="submission" date="2020-06" db="EMBL/GenBank/DDBJ databases">
        <title>Draft genome of Bugula neritina, a colonial animal packing powerful symbionts and potential medicines.</title>
        <authorList>
            <person name="Rayko M."/>
        </authorList>
    </citation>
    <scope>NUCLEOTIDE SEQUENCE [LARGE SCALE GENOMIC DNA]</scope>
    <source>
        <strain evidence="5">Kwan_BN1</strain>
    </source>
</reference>
<dbReference type="InterPro" id="IPR051023">
    <property type="entry name" value="PP2A_Regulatory_Subunit_A"/>
</dbReference>
<keyword evidence="6" id="KW-1185">Reference proteome</keyword>
<evidence type="ECO:0000313" key="6">
    <source>
        <dbReference type="Proteomes" id="UP000593567"/>
    </source>
</evidence>
<organism evidence="5 6">
    <name type="scientific">Bugula neritina</name>
    <name type="common">Brown bryozoan</name>
    <name type="synonym">Sertularia neritina</name>
    <dbReference type="NCBI Taxonomy" id="10212"/>
    <lineage>
        <taxon>Eukaryota</taxon>
        <taxon>Metazoa</taxon>
        <taxon>Spiralia</taxon>
        <taxon>Lophotrochozoa</taxon>
        <taxon>Bryozoa</taxon>
        <taxon>Gymnolaemata</taxon>
        <taxon>Cheilostomatida</taxon>
        <taxon>Flustrina</taxon>
        <taxon>Buguloidea</taxon>
        <taxon>Bugulidae</taxon>
        <taxon>Bugula</taxon>
    </lineage>
</organism>
<dbReference type="GO" id="GO:0005829">
    <property type="term" value="C:cytosol"/>
    <property type="evidence" value="ECO:0007669"/>
    <property type="project" value="TreeGrafter"/>
</dbReference>
<dbReference type="SUPFAM" id="SSF48371">
    <property type="entry name" value="ARM repeat"/>
    <property type="match status" value="1"/>
</dbReference>
<dbReference type="AlphaFoldDB" id="A0A7J7J4J1"/>
<comment type="caution">
    <text evidence="5">The sequence shown here is derived from an EMBL/GenBank/DDBJ whole genome shotgun (WGS) entry which is preliminary data.</text>
</comment>
<dbReference type="InterPro" id="IPR016024">
    <property type="entry name" value="ARM-type_fold"/>
</dbReference>
<accession>A0A7J7J4J1</accession>
<dbReference type="PANTHER" id="PTHR10648">
    <property type="entry name" value="SERINE/THREONINE-PROTEIN PHOSPHATASE PP2A 65 KDA REGULATORY SUBUNIT"/>
    <property type="match status" value="1"/>
</dbReference>
<dbReference type="PROSITE" id="PS50077">
    <property type="entry name" value="HEAT_REPEAT"/>
    <property type="match status" value="3"/>
</dbReference>
<dbReference type="OrthoDB" id="340346at2759"/>